<gene>
    <name evidence="2" type="ORF">GCM10025770_22950</name>
</gene>
<comment type="caution">
    <text evidence="2">The sequence shown here is derived from an EMBL/GenBank/DDBJ whole genome shotgun (WGS) entry which is preliminary data.</text>
</comment>
<dbReference type="RefSeq" id="WP_345533097.1">
    <property type="nucleotide sequence ID" value="NZ_BAABLD010000008.1"/>
</dbReference>
<feature type="compositionally biased region" description="Low complexity" evidence="1">
    <location>
        <begin position="22"/>
        <end position="40"/>
    </location>
</feature>
<keyword evidence="3" id="KW-1185">Reference proteome</keyword>
<organism evidence="2 3">
    <name type="scientific">Viridibacterium curvum</name>
    <dbReference type="NCBI Taxonomy" id="1101404"/>
    <lineage>
        <taxon>Bacteria</taxon>
        <taxon>Pseudomonadati</taxon>
        <taxon>Pseudomonadota</taxon>
        <taxon>Betaproteobacteria</taxon>
        <taxon>Rhodocyclales</taxon>
        <taxon>Rhodocyclaceae</taxon>
        <taxon>Viridibacterium</taxon>
    </lineage>
</organism>
<reference evidence="3" key="1">
    <citation type="journal article" date="2019" name="Int. J. Syst. Evol. Microbiol.">
        <title>The Global Catalogue of Microorganisms (GCM) 10K type strain sequencing project: providing services to taxonomists for standard genome sequencing and annotation.</title>
        <authorList>
            <consortium name="The Broad Institute Genomics Platform"/>
            <consortium name="The Broad Institute Genome Sequencing Center for Infectious Disease"/>
            <person name="Wu L."/>
            <person name="Ma J."/>
        </authorList>
    </citation>
    <scope>NUCLEOTIDE SEQUENCE [LARGE SCALE GENOMIC DNA]</scope>
    <source>
        <strain evidence="3">JCM 18715</strain>
    </source>
</reference>
<feature type="region of interest" description="Disordered" evidence="1">
    <location>
        <begin position="13"/>
        <end position="46"/>
    </location>
</feature>
<sequence>MLLITLLAACGGGGGGGGGSTTGSAGSGASSSAPTSVAGGQSSTQNIGSAGGSVTLTTSEGVQFALQIPAGALSASTTITLSTASATASQRFHLRLLPEGLVLQGGKQATLTVTLPANLSLPAKGGLGYDGVPVPYTHPGATQWQIQLAQFAGTTAIAGSLEKLSGWLTKQMPALTTMTTTATPCNGVPAIGDFTDGGLTAAEVVSAEKYGECMVGAVQALANTGQYAEAVKLASATAAYLQSTAASGADGFIAQASAAACAAYRNVLDNALATTVSSMGTLNTLVRPILFWETAVEQLGASCSNVSSTEYQTVINAKVAEAKAHYASQKASINNVDDASYSAAVTEAKASQMTMTQALSLQPGATVSATVDQAIKQTAQPALLDAILQAPWKKCQDSGDYAGLIDLMLVMDSPAAVKSAAQYCGTTLNAEARESSGAVASNLSPTLGGSISNGVTRATAQGYLLDVPKDGRISLSGPIRTLQCPAGLSSAGETLEVRFNGVLVQTLATGPYLSSGIELSVTALLNGAGLTAESFTDGLLTISRTGTPCAGFWGIGPVELIRLNITPTGDVAVFEVHAYTEYRGIYPAAGGSCGASYTYTDIPSEVTERFHLTFPKDGSTGKLRRMNRQSAWWVGGATIDRILLSSAWDEMFSSLPHLSPLPDGSYPWQWTSAPNFDTTIQRAISFNYTPGATSFRQGVADLVYDEASTTIIPPFHPGEPTITVKDLYRNKWKLTINGNTAQILEDPQWFHNGVRIDCRPWRQFEARRIR</sequence>
<name>A0ABP9QRK2_9RHOO</name>
<protein>
    <submittedName>
        <fullName evidence="2">Uncharacterized protein</fullName>
    </submittedName>
</protein>
<evidence type="ECO:0000313" key="2">
    <source>
        <dbReference type="EMBL" id="GAA5166199.1"/>
    </source>
</evidence>
<proteinExistence type="predicted"/>
<accession>A0ABP9QRK2</accession>
<evidence type="ECO:0000313" key="3">
    <source>
        <dbReference type="Proteomes" id="UP001500547"/>
    </source>
</evidence>
<dbReference type="Proteomes" id="UP001500547">
    <property type="component" value="Unassembled WGS sequence"/>
</dbReference>
<evidence type="ECO:0000256" key="1">
    <source>
        <dbReference type="SAM" id="MobiDB-lite"/>
    </source>
</evidence>
<dbReference type="EMBL" id="BAABLD010000008">
    <property type="protein sequence ID" value="GAA5166199.1"/>
    <property type="molecule type" value="Genomic_DNA"/>
</dbReference>